<keyword evidence="3" id="KW-1185">Reference proteome</keyword>
<organism evidence="2 3">
    <name type="scientific">Aureococcus anophagefferens</name>
    <name type="common">Harmful bloom alga</name>
    <dbReference type="NCBI Taxonomy" id="44056"/>
    <lineage>
        <taxon>Eukaryota</taxon>
        <taxon>Sar</taxon>
        <taxon>Stramenopiles</taxon>
        <taxon>Ochrophyta</taxon>
        <taxon>Pelagophyceae</taxon>
        <taxon>Pelagomonadales</taxon>
        <taxon>Pelagomonadaceae</taxon>
        <taxon>Aureococcus</taxon>
    </lineage>
</organism>
<dbReference type="Pfam" id="PF00149">
    <property type="entry name" value="Metallophos"/>
    <property type="match status" value="1"/>
</dbReference>
<evidence type="ECO:0000313" key="3">
    <source>
        <dbReference type="Proteomes" id="UP001363151"/>
    </source>
</evidence>
<dbReference type="InterPro" id="IPR029052">
    <property type="entry name" value="Metallo-depent_PP-like"/>
</dbReference>
<dbReference type="Gene3D" id="3.60.21.10">
    <property type="match status" value="1"/>
</dbReference>
<dbReference type="PANTHER" id="PTHR42850">
    <property type="entry name" value="METALLOPHOSPHOESTERASE"/>
    <property type="match status" value="1"/>
</dbReference>
<dbReference type="Proteomes" id="UP001363151">
    <property type="component" value="Unassembled WGS sequence"/>
</dbReference>
<comment type="caution">
    <text evidence="2">The sequence shown here is derived from an EMBL/GenBank/DDBJ whole genome shotgun (WGS) entry which is preliminary data.</text>
</comment>
<dbReference type="PANTHER" id="PTHR42850:SF4">
    <property type="entry name" value="ZINC-DEPENDENT ENDOPOLYPHOSPHATASE"/>
    <property type="match status" value="1"/>
</dbReference>
<name>A0ABR1G3D2_AURAN</name>
<accession>A0ABR1G3D2</accession>
<dbReference type="InterPro" id="IPR004843">
    <property type="entry name" value="Calcineurin-like_PHP"/>
</dbReference>
<protein>
    <submittedName>
        <fullName evidence="2">Calcineurin-like phosphoesterase</fullName>
    </submittedName>
</protein>
<gene>
    <name evidence="2" type="ORF">SO694_00120077</name>
</gene>
<evidence type="ECO:0000259" key="1">
    <source>
        <dbReference type="Pfam" id="PF00149"/>
    </source>
</evidence>
<proteinExistence type="predicted"/>
<reference evidence="2 3" key="1">
    <citation type="submission" date="2024-03" db="EMBL/GenBank/DDBJ databases">
        <title>Aureococcus anophagefferens CCMP1851 and Kratosvirus quantuckense: Draft genome of a second virus-susceptible host strain in the model system.</title>
        <authorList>
            <person name="Chase E."/>
            <person name="Truchon A.R."/>
            <person name="Schepens W."/>
            <person name="Wilhelm S.W."/>
        </authorList>
    </citation>
    <scope>NUCLEOTIDE SEQUENCE [LARGE SCALE GENOMIC DNA]</scope>
    <source>
        <strain evidence="2 3">CCMP1851</strain>
    </source>
</reference>
<sequence>MGQLLQRLFGVLSIATPTATLRIAKTGGRRMSIARNGGRHASVRGRRFLVVGDVHGCRDELELLLAKAAYDETTTQLVLVGDLVNKGPYSAGVVRWCRERGALCVRGNHDDHAVDHWQKHFHLGLAVPGKYAYVKELSAADGAWLEALPHTLSLPDVDAIVVHAGLAPDVPLDGQEPKHMTRMRSLSDGAPSDAPGAASWAATRRERPLVVFGHDAKRGLQVHANAVGLDTGCCYGKKLTALRLAAGEPHAFVAVDALREYAKPGG</sequence>
<dbReference type="InterPro" id="IPR050126">
    <property type="entry name" value="Ap4A_hydrolase"/>
</dbReference>
<evidence type="ECO:0000313" key="2">
    <source>
        <dbReference type="EMBL" id="KAK7247860.1"/>
    </source>
</evidence>
<dbReference type="EMBL" id="JBBJCI010000125">
    <property type="protein sequence ID" value="KAK7247860.1"/>
    <property type="molecule type" value="Genomic_DNA"/>
</dbReference>
<dbReference type="SUPFAM" id="SSF56300">
    <property type="entry name" value="Metallo-dependent phosphatases"/>
    <property type="match status" value="1"/>
</dbReference>
<feature type="domain" description="Calcineurin-like phosphoesterase" evidence="1">
    <location>
        <begin position="47"/>
        <end position="220"/>
    </location>
</feature>